<accession>A0ABM3ZEG1</accession>
<dbReference type="PANTHER" id="PTHR46942:SF1">
    <property type="entry name" value="SIALIC ACID-BINDING IG-LIKE LECTIN 15"/>
    <property type="match status" value="1"/>
</dbReference>
<dbReference type="InterPro" id="IPR042836">
    <property type="entry name" value="SIG15"/>
</dbReference>
<dbReference type="RefSeq" id="XP_060546761.1">
    <property type="nucleotide sequence ID" value="XM_060690778.1"/>
</dbReference>
<dbReference type="InterPro" id="IPR036179">
    <property type="entry name" value="Ig-like_dom_sf"/>
</dbReference>
<dbReference type="Proteomes" id="UP001652622">
    <property type="component" value="Unplaced"/>
</dbReference>
<feature type="domain" description="Immunoglobulin" evidence="3">
    <location>
        <begin position="44"/>
        <end position="160"/>
    </location>
</feature>
<dbReference type="PANTHER" id="PTHR46942">
    <property type="entry name" value="SIALIC ACID-BINDING IG-LIKE LECTIN 15"/>
    <property type="match status" value="1"/>
</dbReference>
<feature type="domain" description="Immunoglobulin" evidence="3">
    <location>
        <begin position="295"/>
        <end position="373"/>
    </location>
</feature>
<dbReference type="InterPro" id="IPR003599">
    <property type="entry name" value="Ig_sub"/>
</dbReference>
<dbReference type="InterPro" id="IPR013783">
    <property type="entry name" value="Ig-like_fold"/>
</dbReference>
<dbReference type="GeneID" id="132711516"/>
<dbReference type="Pfam" id="PF07686">
    <property type="entry name" value="V-set"/>
    <property type="match status" value="2"/>
</dbReference>
<evidence type="ECO:0000259" key="3">
    <source>
        <dbReference type="SMART" id="SM00409"/>
    </source>
</evidence>
<name>A0ABM3ZEG1_PANGU</name>
<dbReference type="SMART" id="SM00409">
    <property type="entry name" value="IG"/>
    <property type="match status" value="3"/>
</dbReference>
<dbReference type="InterPro" id="IPR013106">
    <property type="entry name" value="Ig_V-set"/>
</dbReference>
<feature type="transmembrane region" description="Helical" evidence="1">
    <location>
        <begin position="380"/>
        <end position="406"/>
    </location>
</feature>
<keyword evidence="4" id="KW-1185">Reference proteome</keyword>
<keyword evidence="1" id="KW-1133">Transmembrane helix</keyword>
<sequence>MAYSFCGFSAQPHMMTFSFEVIRPADFPRLFQGVSSKGWSMHVPSEVVGEVGKSVALPCTFTHPHKMYDQALTAIWRVKEPFNGLVIFKCVTQNSSDLCRVTVGSKNRYKLLGNPRQNNLSLQIENLNWNDTNRYFCRVEFSGDVHDKYESRLGIHLRLVGVSSKGWSMHVPSEVVGEVGKSVALPCTFTHPHKMYDKALTAIWRMKEPFNGSVMFKCVTQSSSDLCRVTVGSKNRYKLLGNPRQNNLSLQIENLNWNDTNRYFCRVEFSGDVHDKYESRLGIHLRLIAAPRIINISVQARQNHDFHAKCTAEGEPLPILMWAGPLSGNATSVSSTGHLITKELQHLSHDGKYTCVATNSHGRAEGTVYLYKFKAGSGSWIMILFYVALGIKFVALLVILGIGAFYKGDNFMVPTSFSRQPRQESPYKNFNRRINSISQSLSPESRVTNTC</sequence>
<protein>
    <submittedName>
        <fullName evidence="5">Sialic acid-binding Ig-like lectin 15 isoform X1</fullName>
    </submittedName>
</protein>
<feature type="domain" description="Immunoglobulin" evidence="3">
    <location>
        <begin position="172"/>
        <end position="288"/>
    </location>
</feature>
<feature type="domain" description="Immunoglobulin V-set" evidence="2">
    <location>
        <begin position="54"/>
        <end position="139"/>
    </location>
</feature>
<gene>
    <name evidence="5" type="primary">SIGLEC15</name>
</gene>
<dbReference type="Gene3D" id="2.60.40.10">
    <property type="entry name" value="Immunoglobulins"/>
    <property type="match status" value="3"/>
</dbReference>
<evidence type="ECO:0000259" key="2">
    <source>
        <dbReference type="SMART" id="SM00406"/>
    </source>
</evidence>
<proteinExistence type="predicted"/>
<dbReference type="SMART" id="SM00406">
    <property type="entry name" value="IGv"/>
    <property type="match status" value="2"/>
</dbReference>
<keyword evidence="1" id="KW-0472">Membrane</keyword>
<dbReference type="SUPFAM" id="SSF48726">
    <property type="entry name" value="Immunoglobulin"/>
    <property type="match status" value="3"/>
</dbReference>
<reference evidence="5" key="1">
    <citation type="submission" date="2025-08" db="UniProtKB">
        <authorList>
            <consortium name="RefSeq"/>
        </authorList>
    </citation>
    <scope>IDENTIFICATION</scope>
    <source>
        <tissue evidence="5">Blood</tissue>
    </source>
</reference>
<keyword evidence="1" id="KW-0812">Transmembrane</keyword>
<evidence type="ECO:0000313" key="5">
    <source>
        <dbReference type="RefSeq" id="XP_060546761.1"/>
    </source>
</evidence>
<evidence type="ECO:0000256" key="1">
    <source>
        <dbReference type="SAM" id="Phobius"/>
    </source>
</evidence>
<evidence type="ECO:0000313" key="4">
    <source>
        <dbReference type="Proteomes" id="UP001652622"/>
    </source>
</evidence>
<feature type="domain" description="Immunoglobulin V-set" evidence="2">
    <location>
        <begin position="182"/>
        <end position="267"/>
    </location>
</feature>
<organism evidence="4 5">
    <name type="scientific">Pantherophis guttatus</name>
    <name type="common">Corn snake</name>
    <name type="synonym">Elaphe guttata</name>
    <dbReference type="NCBI Taxonomy" id="94885"/>
    <lineage>
        <taxon>Eukaryota</taxon>
        <taxon>Metazoa</taxon>
        <taxon>Chordata</taxon>
        <taxon>Craniata</taxon>
        <taxon>Vertebrata</taxon>
        <taxon>Euteleostomi</taxon>
        <taxon>Lepidosauria</taxon>
        <taxon>Squamata</taxon>
        <taxon>Bifurcata</taxon>
        <taxon>Unidentata</taxon>
        <taxon>Episquamata</taxon>
        <taxon>Toxicofera</taxon>
        <taxon>Serpentes</taxon>
        <taxon>Colubroidea</taxon>
        <taxon>Colubridae</taxon>
        <taxon>Colubrinae</taxon>
        <taxon>Pantherophis</taxon>
    </lineage>
</organism>